<evidence type="ECO:0000313" key="1">
    <source>
        <dbReference type="EMBL" id="CAE4659374.1"/>
    </source>
</evidence>
<sequence>MSPEHSRLMMDCVASGVTSRGANPVPPVVRMRSQVDVQLFSVLEISSISSGTTPRLVTSILINPFPYFELICSAFNLSVFSRAGPDKSPEIYAPENARSLTVSTPTVKDMPPCGGGGICALILTVDPGIAQETSAADERLSTSSQQTSDRSAAACLPGAVVGVIAVSASFEDCSGAVGFSARVERRDLSCVACKGLLRL</sequence>
<reference evidence="1" key="1">
    <citation type="submission" date="2021-01" db="EMBL/GenBank/DDBJ databases">
        <authorList>
            <person name="Corre E."/>
            <person name="Pelletier E."/>
            <person name="Niang G."/>
            <person name="Scheremetjew M."/>
            <person name="Finn R."/>
            <person name="Kale V."/>
            <person name="Holt S."/>
            <person name="Cochrane G."/>
            <person name="Meng A."/>
            <person name="Brown T."/>
            <person name="Cohen L."/>
        </authorList>
    </citation>
    <scope>NUCLEOTIDE SEQUENCE</scope>
    <source>
        <strain evidence="1">GSO104</strain>
    </source>
</reference>
<proteinExistence type="predicted"/>
<organism evidence="1">
    <name type="scientific">Ditylum brightwellii</name>
    <dbReference type="NCBI Taxonomy" id="49249"/>
    <lineage>
        <taxon>Eukaryota</taxon>
        <taxon>Sar</taxon>
        <taxon>Stramenopiles</taxon>
        <taxon>Ochrophyta</taxon>
        <taxon>Bacillariophyta</taxon>
        <taxon>Mediophyceae</taxon>
        <taxon>Lithodesmiophycidae</taxon>
        <taxon>Lithodesmiales</taxon>
        <taxon>Lithodesmiaceae</taxon>
        <taxon>Ditylum</taxon>
    </lineage>
</organism>
<dbReference type="AlphaFoldDB" id="A0A7S4SYB3"/>
<dbReference type="EMBL" id="HBNS01056078">
    <property type="protein sequence ID" value="CAE4659374.1"/>
    <property type="molecule type" value="Transcribed_RNA"/>
</dbReference>
<gene>
    <name evidence="1" type="ORF">DBRI00130_LOCUS40481</name>
</gene>
<accession>A0A7S4SYB3</accession>
<name>A0A7S4SYB3_9STRA</name>
<protein>
    <submittedName>
        <fullName evidence="1">Uncharacterized protein</fullName>
    </submittedName>
</protein>